<proteinExistence type="predicted"/>
<feature type="region of interest" description="Disordered" evidence="1">
    <location>
        <begin position="1"/>
        <end position="21"/>
    </location>
</feature>
<dbReference type="RefSeq" id="WP_106212354.1">
    <property type="nucleotide sequence ID" value="NZ_PVTL01000005.1"/>
</dbReference>
<feature type="transmembrane region" description="Helical" evidence="2">
    <location>
        <begin position="27"/>
        <end position="52"/>
    </location>
</feature>
<keyword evidence="2" id="KW-0812">Transmembrane</keyword>
<protein>
    <submittedName>
        <fullName evidence="3">Putative ribosomally synthesized peptide with SipW-like signal peptide</fullName>
    </submittedName>
</protein>
<dbReference type="OrthoDB" id="9925836at2"/>
<dbReference type="NCBIfam" id="TIGR04088">
    <property type="entry name" value="cognate_SipW"/>
    <property type="match status" value="1"/>
</dbReference>
<evidence type="ECO:0000313" key="4">
    <source>
        <dbReference type="Proteomes" id="UP000237983"/>
    </source>
</evidence>
<accession>A0A2T0VCN3</accession>
<evidence type="ECO:0000256" key="2">
    <source>
        <dbReference type="SAM" id="Phobius"/>
    </source>
</evidence>
<keyword evidence="2" id="KW-0472">Membrane</keyword>
<dbReference type="Proteomes" id="UP000237983">
    <property type="component" value="Unassembled WGS sequence"/>
</dbReference>
<evidence type="ECO:0000313" key="3">
    <source>
        <dbReference type="EMBL" id="PRY67845.1"/>
    </source>
</evidence>
<sequence>MTPTSPAADTTTESVITTSPTRGRRRAVVGASAAAAVVAIGAGGFAVTSAYFTDQETITGNTVGTATLTIGTVTGIPITVADLLPDQTSGPETFTFTNSGSVDFDYSITLDNVVVSPTQTPTDLATITSWLEVTLASGTSTDSGSLASVPELVGAGTVAPGASGTATIEVGLSDTATNLAQGLDITFDVIIDAAQ</sequence>
<evidence type="ECO:0000256" key="1">
    <source>
        <dbReference type="SAM" id="MobiDB-lite"/>
    </source>
</evidence>
<name>A0A2T0VCN3_9MICO</name>
<comment type="caution">
    <text evidence="3">The sequence shown here is derived from an EMBL/GenBank/DDBJ whole genome shotgun (WGS) entry which is preliminary data.</text>
</comment>
<gene>
    <name evidence="3" type="ORF">B0I08_1056</name>
</gene>
<keyword evidence="2" id="KW-1133">Transmembrane helix</keyword>
<dbReference type="EMBL" id="PVTL01000005">
    <property type="protein sequence ID" value="PRY67845.1"/>
    <property type="molecule type" value="Genomic_DNA"/>
</dbReference>
<keyword evidence="4" id="KW-1185">Reference proteome</keyword>
<feature type="compositionally biased region" description="Low complexity" evidence="1">
    <location>
        <begin position="10"/>
        <end position="21"/>
    </location>
</feature>
<organism evidence="3 4">
    <name type="scientific">Glaciihabitans tibetensis</name>
    <dbReference type="NCBI Taxonomy" id="1266600"/>
    <lineage>
        <taxon>Bacteria</taxon>
        <taxon>Bacillati</taxon>
        <taxon>Actinomycetota</taxon>
        <taxon>Actinomycetes</taxon>
        <taxon>Micrococcales</taxon>
        <taxon>Microbacteriaceae</taxon>
        <taxon>Glaciihabitans</taxon>
    </lineage>
</organism>
<dbReference type="AlphaFoldDB" id="A0A2T0VCN3"/>
<reference evidence="3 4" key="1">
    <citation type="submission" date="2018-03" db="EMBL/GenBank/DDBJ databases">
        <title>Genomic Encyclopedia of Type Strains, Phase III (KMG-III): the genomes of soil and plant-associated and newly described type strains.</title>
        <authorList>
            <person name="Whitman W."/>
        </authorList>
    </citation>
    <scope>NUCLEOTIDE SEQUENCE [LARGE SCALE GENOMIC DNA]</scope>
    <source>
        <strain evidence="3 4">CGMCC 1.12484</strain>
    </source>
</reference>
<dbReference type="InterPro" id="IPR023833">
    <property type="entry name" value="Signal_pept_SipW-depend-type"/>
</dbReference>